<evidence type="ECO:0008006" key="4">
    <source>
        <dbReference type="Google" id="ProtNLM"/>
    </source>
</evidence>
<keyword evidence="1" id="KW-0472">Membrane</keyword>
<keyword evidence="1" id="KW-1133">Transmembrane helix</keyword>
<name>A0ABV6PA73_9MICC</name>
<reference evidence="2 3" key="1">
    <citation type="submission" date="2024-09" db="EMBL/GenBank/DDBJ databases">
        <authorList>
            <person name="Sun Q."/>
            <person name="Mori K."/>
        </authorList>
    </citation>
    <scope>NUCLEOTIDE SEQUENCE [LARGE SCALE GENOMIC DNA]</scope>
    <source>
        <strain evidence="2 3">NCAIM B.02604</strain>
    </source>
</reference>
<dbReference type="EMBL" id="JBHLUB010000003">
    <property type="protein sequence ID" value="MFC0581297.1"/>
    <property type="molecule type" value="Genomic_DNA"/>
</dbReference>
<evidence type="ECO:0000313" key="2">
    <source>
        <dbReference type="EMBL" id="MFC0581297.1"/>
    </source>
</evidence>
<keyword evidence="3" id="KW-1185">Reference proteome</keyword>
<comment type="caution">
    <text evidence="2">The sequence shown here is derived from an EMBL/GenBank/DDBJ whole genome shotgun (WGS) entry which is preliminary data.</text>
</comment>
<organism evidence="2 3">
    <name type="scientific">Micrococcoides hystricis</name>
    <dbReference type="NCBI Taxonomy" id="1572761"/>
    <lineage>
        <taxon>Bacteria</taxon>
        <taxon>Bacillati</taxon>
        <taxon>Actinomycetota</taxon>
        <taxon>Actinomycetes</taxon>
        <taxon>Micrococcales</taxon>
        <taxon>Micrococcaceae</taxon>
        <taxon>Micrococcoides</taxon>
    </lineage>
</organism>
<evidence type="ECO:0000256" key="1">
    <source>
        <dbReference type="SAM" id="Phobius"/>
    </source>
</evidence>
<feature type="transmembrane region" description="Helical" evidence="1">
    <location>
        <begin position="225"/>
        <end position="242"/>
    </location>
</feature>
<protein>
    <recommendedName>
        <fullName evidence="4">ABC transporter permease</fullName>
    </recommendedName>
</protein>
<sequence>MRYRLLIITALAFFSVTVLGLPWVISVSKLNMDESQSVLTVYPGEDPAVMKTALPELRQHPDVEEIIPLMHLEGSLRQQGVDVRVESFRPHVVSVPTATAADFAAEPALLVPRSIGDQNLAHLSGSEVELSLIEYDDEGRSETHVLPVKIVGVFDQGWSSLPPETVLASPALVKQVDFIDQTIGPFHVVLKPQVDSAATIDDIFALGLNAQEESLSIGTEIFSRVLPWVVAVAFGLYILVLARQIRKVATEASLSKLGRRWTFIRYCLSQTLVGGMVGIGLGVGLCALIAYTTFLRDLSLESSIWFSMVGLLGSALTLQAVIVAIIAAVVWRQALESNSLEHFAELFA</sequence>
<evidence type="ECO:0000313" key="3">
    <source>
        <dbReference type="Proteomes" id="UP001589862"/>
    </source>
</evidence>
<dbReference type="RefSeq" id="WP_377457988.1">
    <property type="nucleotide sequence ID" value="NZ_JBHLUB010000003.1"/>
</dbReference>
<keyword evidence="1" id="KW-0812">Transmembrane</keyword>
<gene>
    <name evidence="2" type="ORF">ACFFFR_02680</name>
</gene>
<accession>A0ABV6PA73</accession>
<dbReference type="Proteomes" id="UP001589862">
    <property type="component" value="Unassembled WGS sequence"/>
</dbReference>
<proteinExistence type="predicted"/>
<feature type="transmembrane region" description="Helical" evidence="1">
    <location>
        <begin position="304"/>
        <end position="331"/>
    </location>
</feature>
<feature type="transmembrane region" description="Helical" evidence="1">
    <location>
        <begin position="263"/>
        <end position="292"/>
    </location>
</feature>